<proteinExistence type="predicted"/>
<accession>A0ABT2FDK4</accession>
<reference evidence="1" key="1">
    <citation type="submission" date="2022-08" db="EMBL/GenBank/DDBJ databases">
        <authorList>
            <person name="Volokhov D.V."/>
            <person name="Furtak V.A."/>
            <person name="Zagorodnyaya T.A."/>
        </authorList>
    </citation>
    <scope>NUCLEOTIDE SEQUENCE</scope>
    <source>
        <strain evidence="1">CSL10203-ORH2</strain>
    </source>
</reference>
<dbReference type="PROSITE" id="PS51257">
    <property type="entry name" value="PROKAR_LIPOPROTEIN"/>
    <property type="match status" value="1"/>
</dbReference>
<evidence type="ECO:0000313" key="1">
    <source>
        <dbReference type="EMBL" id="MCS4534001.1"/>
    </source>
</evidence>
<evidence type="ECO:0000313" key="2">
    <source>
        <dbReference type="Proteomes" id="UP001166947"/>
    </source>
</evidence>
<dbReference type="Proteomes" id="UP001166947">
    <property type="component" value="Unassembled WGS sequence"/>
</dbReference>
<gene>
    <name evidence="1" type="ORF">NXS09_06775</name>
</gene>
<reference evidence="1" key="2">
    <citation type="journal article" date="2023" name="Curr. Microbiol.">
        <title>Neisseria montereyensis sp. nov., Isolated from Oropharynx of California Sea Lion (Zalophus californianus): Genomic, Phylogenetic, and Phenotypic Study.</title>
        <authorList>
            <person name="Volokhov D.V."/>
            <person name="Zagorodnyaya T.A."/>
            <person name="Furtak V.A."/>
            <person name="Nattanmai G."/>
            <person name="Randall L."/>
            <person name="Jose S."/>
            <person name="Gao Y."/>
            <person name="Gulland F.M."/>
            <person name="Eisenberg T."/>
            <person name="Delmonte P."/>
            <person name="Blom J."/>
            <person name="Mitchell K.K."/>
        </authorList>
    </citation>
    <scope>NUCLEOTIDE SEQUENCE</scope>
    <source>
        <strain evidence="1">CSL10203-ORH2</strain>
    </source>
</reference>
<evidence type="ECO:0008006" key="3">
    <source>
        <dbReference type="Google" id="ProtNLM"/>
    </source>
</evidence>
<dbReference type="RefSeq" id="WP_259291795.1">
    <property type="nucleotide sequence ID" value="NZ_JANUXW010000005.1"/>
</dbReference>
<keyword evidence="2" id="KW-1185">Reference proteome</keyword>
<sequence length="134" mass="14504">MDLKNILAVCCCVWLFGCTQNMNSASSAESDTATYPKSVLGLYTYGHEVSVFEPCGQSFAWWASGAENVMQPLVAASTAWMDKKQQPYQPVLARLVVGKPVKATEGFPADYDGAVTVEKIEALFADQQVCPANV</sequence>
<comment type="caution">
    <text evidence="1">The sequence shown here is derived from an EMBL/GenBank/DDBJ whole genome shotgun (WGS) entry which is preliminary data.</text>
</comment>
<dbReference type="EMBL" id="JANUXW010000005">
    <property type="protein sequence ID" value="MCS4534001.1"/>
    <property type="molecule type" value="Genomic_DNA"/>
</dbReference>
<organism evidence="1 2">
    <name type="scientific">Neisseria montereyensis</name>
    <dbReference type="NCBI Taxonomy" id="2973938"/>
    <lineage>
        <taxon>Bacteria</taxon>
        <taxon>Pseudomonadati</taxon>
        <taxon>Pseudomonadota</taxon>
        <taxon>Betaproteobacteria</taxon>
        <taxon>Neisseriales</taxon>
        <taxon>Neisseriaceae</taxon>
        <taxon>Neisseria</taxon>
    </lineage>
</organism>
<name>A0ABT2FDK4_9NEIS</name>
<protein>
    <recommendedName>
        <fullName evidence="3">NlpE C-terminal OB domain-containing protein</fullName>
    </recommendedName>
</protein>